<comment type="cofactor">
    <cofactor evidence="1">
        <name>Mg(2+)</name>
        <dbReference type="ChEBI" id="CHEBI:18420"/>
    </cofactor>
    <text evidence="1">Binds 2 magnesium ions per subunit.</text>
</comment>
<evidence type="ECO:0000313" key="3">
    <source>
        <dbReference type="Proteomes" id="UP000287798"/>
    </source>
</evidence>
<evidence type="ECO:0008006" key="4">
    <source>
        <dbReference type="Google" id="ProtNLM"/>
    </source>
</evidence>
<keyword evidence="3" id="KW-1185">Reference proteome</keyword>
<dbReference type="InterPro" id="IPR036705">
    <property type="entry name" value="Ribosyl_crysJ1_sf"/>
</dbReference>
<keyword evidence="1" id="KW-0460">Magnesium</keyword>
<sequence length="78" mass="8564">MPEAVICFLESTDWESAVRNAVSLGGDSDTQACIAGGIAEAFHGPLPAALRAQVRGYLTDELWEVAERFHRRFLRTAD</sequence>
<dbReference type="EMBL" id="QZMU01000001">
    <property type="protein sequence ID" value="RRQ22753.1"/>
    <property type="molecule type" value="Genomic_DNA"/>
</dbReference>
<organism evidence="2 3">
    <name type="scientific">Thiohalobacter thiocyanaticus</name>
    <dbReference type="NCBI Taxonomy" id="585455"/>
    <lineage>
        <taxon>Bacteria</taxon>
        <taxon>Pseudomonadati</taxon>
        <taxon>Pseudomonadota</taxon>
        <taxon>Gammaproteobacteria</taxon>
        <taxon>Thiohalobacterales</taxon>
        <taxon>Thiohalobacteraceae</taxon>
        <taxon>Thiohalobacter</taxon>
    </lineage>
</organism>
<name>A0A426QLW1_9GAMM</name>
<dbReference type="SUPFAM" id="SSF101478">
    <property type="entry name" value="ADP-ribosylglycohydrolase"/>
    <property type="match status" value="1"/>
</dbReference>
<keyword evidence="1" id="KW-0479">Metal-binding</keyword>
<evidence type="ECO:0000313" key="2">
    <source>
        <dbReference type="EMBL" id="RRQ22753.1"/>
    </source>
</evidence>
<evidence type="ECO:0000256" key="1">
    <source>
        <dbReference type="PIRSR" id="PIRSR605502-1"/>
    </source>
</evidence>
<comment type="caution">
    <text evidence="2">The sequence shown here is derived from an EMBL/GenBank/DDBJ whole genome shotgun (WGS) entry which is preliminary data.</text>
</comment>
<feature type="binding site" evidence="1">
    <location>
        <position position="30"/>
    </location>
    <ligand>
        <name>Mg(2+)</name>
        <dbReference type="ChEBI" id="CHEBI:18420"/>
        <label>1</label>
    </ligand>
</feature>
<dbReference type="AlphaFoldDB" id="A0A426QLW1"/>
<feature type="binding site" evidence="1">
    <location>
        <position position="27"/>
    </location>
    <ligand>
        <name>Mg(2+)</name>
        <dbReference type="ChEBI" id="CHEBI:18420"/>
        <label>1</label>
    </ligand>
</feature>
<accession>A0A426QLW1</accession>
<dbReference type="GO" id="GO:0046872">
    <property type="term" value="F:metal ion binding"/>
    <property type="evidence" value="ECO:0007669"/>
    <property type="project" value="UniProtKB-KW"/>
</dbReference>
<dbReference type="InterPro" id="IPR005502">
    <property type="entry name" value="Ribosyl_crysJ1"/>
</dbReference>
<dbReference type="OrthoDB" id="9798107at2"/>
<dbReference type="Gene3D" id="1.10.4080.10">
    <property type="entry name" value="ADP-ribosylation/Crystallin J1"/>
    <property type="match status" value="1"/>
</dbReference>
<proteinExistence type="predicted"/>
<dbReference type="Proteomes" id="UP000287798">
    <property type="component" value="Unassembled WGS sequence"/>
</dbReference>
<feature type="binding site" evidence="1">
    <location>
        <position position="29"/>
    </location>
    <ligand>
        <name>Mg(2+)</name>
        <dbReference type="ChEBI" id="CHEBI:18420"/>
        <label>1</label>
    </ligand>
</feature>
<gene>
    <name evidence="2" type="ORF">D6C00_12995</name>
</gene>
<reference evidence="2 3" key="1">
    <citation type="journal article" date="2010" name="Int. J. Syst. Evol. Microbiol.">
        <title>Thiohalobacter thiocyanaticus gen. nov., sp. nov., a moderately halophilic, sulfur-oxidizing gammaproteobacterium from hypersaline lakes, that utilizes thiocyanate.</title>
        <authorList>
            <person name="Sorokin D.Y."/>
            <person name="Kovaleva O.L."/>
            <person name="Tourova T.P."/>
            <person name="Muyzer G."/>
        </authorList>
    </citation>
    <scope>NUCLEOTIDE SEQUENCE [LARGE SCALE GENOMIC DNA]</scope>
    <source>
        <strain evidence="2 3">Hrh1</strain>
    </source>
</reference>
<dbReference type="Pfam" id="PF03747">
    <property type="entry name" value="ADP_ribosyl_GH"/>
    <property type="match status" value="1"/>
</dbReference>
<protein>
    <recommendedName>
        <fullName evidence="4">ADP-ribosylglycohydrolase</fullName>
    </recommendedName>
</protein>